<evidence type="ECO:0000256" key="1">
    <source>
        <dbReference type="ARBA" id="ARBA00023163"/>
    </source>
</evidence>
<accession>A0A1I0SB30</accession>
<keyword evidence="4" id="KW-1185">Reference proteome</keyword>
<keyword evidence="1" id="KW-0804">Transcription</keyword>
<dbReference type="AlphaFoldDB" id="A0A1I0SB30"/>
<dbReference type="Proteomes" id="UP000199310">
    <property type="component" value="Unassembled WGS sequence"/>
</dbReference>
<reference evidence="4" key="1">
    <citation type="submission" date="2016-10" db="EMBL/GenBank/DDBJ databases">
        <authorList>
            <person name="Varghese N."/>
            <person name="Submissions S."/>
        </authorList>
    </citation>
    <scope>NUCLEOTIDE SEQUENCE [LARGE SCALE GENOMIC DNA]</scope>
    <source>
        <strain evidence="4">DSM 3695</strain>
    </source>
</reference>
<name>A0A1I0SB30_9BACT</name>
<dbReference type="RefSeq" id="WP_218150466.1">
    <property type="nucleotide sequence ID" value="NZ_FOJG01000002.1"/>
</dbReference>
<gene>
    <name evidence="3" type="ORF">SAMN04488122_5658</name>
</gene>
<evidence type="ECO:0000313" key="3">
    <source>
        <dbReference type="EMBL" id="SEW53739.1"/>
    </source>
</evidence>
<sequence>MGMTLNDAIIASLDEIKEPTTYMQVYKKIMERNYYDFRGGKTPWSTVSASLGNFIRNRDSRVKRIPQKGGNFTYFLSKYESEISITALEVVDNVSTTAPAQVSGPNQGFDERSLHKLLSSFLKSTGVLSKTIFHEQSNAKDSNQKWIHPDMIGIRFLNLHTQTSQAFLKAINRLGTFELLAYEIKKEIKTDYELKKCFFQAVSNSSWANYGYLVTFELNDVLIDEIKRLNQAFGIGIIRLSSNPFESEIVFPAKYKELDFITIDKLCKINPDFERFVEQVEKYITADSRYISALGTELTNFCDSFFSSETESATYCKQKNIPLDKLLEDNGVF</sequence>
<feature type="domain" description="HTH HARE-type" evidence="2">
    <location>
        <begin position="3"/>
        <end position="79"/>
    </location>
</feature>
<evidence type="ECO:0000259" key="2">
    <source>
        <dbReference type="PROSITE" id="PS51913"/>
    </source>
</evidence>
<dbReference type="EMBL" id="FOJG01000002">
    <property type="protein sequence ID" value="SEW53739.1"/>
    <property type="molecule type" value="Genomic_DNA"/>
</dbReference>
<protein>
    <recommendedName>
        <fullName evidence="2">HTH HARE-type domain-containing protein</fullName>
    </recommendedName>
</protein>
<dbReference type="GO" id="GO:0006355">
    <property type="term" value="P:regulation of DNA-templated transcription"/>
    <property type="evidence" value="ECO:0007669"/>
    <property type="project" value="InterPro"/>
</dbReference>
<organism evidence="3 4">
    <name type="scientific">Chitinophaga arvensicola</name>
    <dbReference type="NCBI Taxonomy" id="29529"/>
    <lineage>
        <taxon>Bacteria</taxon>
        <taxon>Pseudomonadati</taxon>
        <taxon>Bacteroidota</taxon>
        <taxon>Chitinophagia</taxon>
        <taxon>Chitinophagales</taxon>
        <taxon>Chitinophagaceae</taxon>
        <taxon>Chitinophaga</taxon>
    </lineage>
</organism>
<dbReference type="PROSITE" id="PS51913">
    <property type="entry name" value="HTH_HARE"/>
    <property type="match status" value="1"/>
</dbReference>
<proteinExistence type="predicted"/>
<evidence type="ECO:0000313" key="4">
    <source>
        <dbReference type="Proteomes" id="UP000199310"/>
    </source>
</evidence>
<dbReference type="InterPro" id="IPR007759">
    <property type="entry name" value="Asxl_HARE-HTH"/>
</dbReference>